<evidence type="ECO:0000256" key="1">
    <source>
        <dbReference type="ARBA" id="ARBA00022448"/>
    </source>
</evidence>
<comment type="caution">
    <text evidence="5">The sequence shown here is derived from an EMBL/GenBank/DDBJ whole genome shotgun (WGS) entry which is preliminary data.</text>
</comment>
<gene>
    <name evidence="5" type="ORF">GCM10009838_11320</name>
</gene>
<dbReference type="PANTHER" id="PTHR24220">
    <property type="entry name" value="IMPORT ATP-BINDING PROTEIN"/>
    <property type="match status" value="1"/>
</dbReference>
<dbReference type="Gene3D" id="3.40.50.300">
    <property type="entry name" value="P-loop containing nucleotide triphosphate hydrolases"/>
    <property type="match status" value="1"/>
</dbReference>
<dbReference type="PROSITE" id="PS50893">
    <property type="entry name" value="ABC_TRANSPORTER_2"/>
    <property type="match status" value="1"/>
</dbReference>
<dbReference type="GO" id="GO:0005524">
    <property type="term" value="F:ATP binding"/>
    <property type="evidence" value="ECO:0007669"/>
    <property type="project" value="UniProtKB-KW"/>
</dbReference>
<dbReference type="InterPro" id="IPR015854">
    <property type="entry name" value="ABC_transpr_LolD-like"/>
</dbReference>
<dbReference type="InterPro" id="IPR017911">
    <property type="entry name" value="MacB-like_ATP-bd"/>
</dbReference>
<keyword evidence="3 5" id="KW-0067">ATP-binding</keyword>
<dbReference type="Pfam" id="PF00005">
    <property type="entry name" value="ABC_tran"/>
    <property type="match status" value="1"/>
</dbReference>
<dbReference type="CDD" id="cd03255">
    <property type="entry name" value="ABC_MJ0796_LolCDE_FtsE"/>
    <property type="match status" value="1"/>
</dbReference>
<dbReference type="InterPro" id="IPR003439">
    <property type="entry name" value="ABC_transporter-like_ATP-bd"/>
</dbReference>
<dbReference type="InterPro" id="IPR017871">
    <property type="entry name" value="ABC_transporter-like_CS"/>
</dbReference>
<evidence type="ECO:0000256" key="2">
    <source>
        <dbReference type="ARBA" id="ARBA00022741"/>
    </source>
</evidence>
<keyword evidence="6" id="KW-1185">Reference proteome</keyword>
<evidence type="ECO:0000313" key="5">
    <source>
        <dbReference type="EMBL" id="GAA1957099.1"/>
    </source>
</evidence>
<dbReference type="SUPFAM" id="SSF52540">
    <property type="entry name" value="P-loop containing nucleoside triphosphate hydrolases"/>
    <property type="match status" value="1"/>
</dbReference>
<dbReference type="SMART" id="SM00382">
    <property type="entry name" value="AAA"/>
    <property type="match status" value="1"/>
</dbReference>
<dbReference type="EMBL" id="BAAAQM010000004">
    <property type="protein sequence ID" value="GAA1957099.1"/>
    <property type="molecule type" value="Genomic_DNA"/>
</dbReference>
<evidence type="ECO:0000259" key="4">
    <source>
        <dbReference type="PROSITE" id="PS50893"/>
    </source>
</evidence>
<dbReference type="RefSeq" id="WP_344655845.1">
    <property type="nucleotide sequence ID" value="NZ_BAAAQM010000004.1"/>
</dbReference>
<feature type="domain" description="ABC transporter" evidence="4">
    <location>
        <begin position="48"/>
        <end position="285"/>
    </location>
</feature>
<dbReference type="InterPro" id="IPR003593">
    <property type="entry name" value="AAA+_ATPase"/>
</dbReference>
<sequence length="329" mass="34629">MAVSVIAAVLSLDATRSRAWPPVIPTNDIRGRTVESPALGGQSGVMSVQLESVSRRFETGRAPVWALRDVTLSVPPGQFVAIMGATGSGKSTLLHCAAGLDRPDRGRVWLAEREIGRMRERRLTRLRRDRVGFVFQAYNLLSELTVGQNVLLPSRLGGPKAGRAAVARVLDAVGLGGLERRPVGELSGGQRQRVAVARALVTRPAVVFADEPTGALDPTTGGQILGLLRQAVDRDGVTVVMVTHDPRAASISDRLVLLQNGRVVVDGPTPSDEGTIAARLRAVSVGAGAGNPVADDGHVHRTAHGGRDADFTAGHAVGRVAARPIWNPA</sequence>
<keyword evidence="1" id="KW-0813">Transport</keyword>
<accession>A0ABP5C355</accession>
<protein>
    <submittedName>
        <fullName evidence="5">ABC transporter ATP-binding protein</fullName>
    </submittedName>
</protein>
<reference evidence="6" key="1">
    <citation type="journal article" date="2019" name="Int. J. Syst. Evol. Microbiol.">
        <title>The Global Catalogue of Microorganisms (GCM) 10K type strain sequencing project: providing services to taxonomists for standard genome sequencing and annotation.</title>
        <authorList>
            <consortium name="The Broad Institute Genomics Platform"/>
            <consortium name="The Broad Institute Genome Sequencing Center for Infectious Disease"/>
            <person name="Wu L."/>
            <person name="Ma J."/>
        </authorList>
    </citation>
    <scope>NUCLEOTIDE SEQUENCE [LARGE SCALE GENOMIC DNA]</scope>
    <source>
        <strain evidence="6">JCM 16013</strain>
    </source>
</reference>
<proteinExistence type="predicted"/>
<keyword evidence="2" id="KW-0547">Nucleotide-binding</keyword>
<name>A0ABP5C355_9ACTN</name>
<organism evidence="5 6">
    <name type="scientific">Catenulispora subtropica</name>
    <dbReference type="NCBI Taxonomy" id="450798"/>
    <lineage>
        <taxon>Bacteria</taxon>
        <taxon>Bacillati</taxon>
        <taxon>Actinomycetota</taxon>
        <taxon>Actinomycetes</taxon>
        <taxon>Catenulisporales</taxon>
        <taxon>Catenulisporaceae</taxon>
        <taxon>Catenulispora</taxon>
    </lineage>
</organism>
<dbReference type="InterPro" id="IPR027417">
    <property type="entry name" value="P-loop_NTPase"/>
</dbReference>
<dbReference type="Proteomes" id="UP001499854">
    <property type="component" value="Unassembled WGS sequence"/>
</dbReference>
<evidence type="ECO:0000256" key="3">
    <source>
        <dbReference type="ARBA" id="ARBA00022840"/>
    </source>
</evidence>
<dbReference type="PROSITE" id="PS00211">
    <property type="entry name" value="ABC_TRANSPORTER_1"/>
    <property type="match status" value="1"/>
</dbReference>
<evidence type="ECO:0000313" key="6">
    <source>
        <dbReference type="Proteomes" id="UP001499854"/>
    </source>
</evidence>
<dbReference type="PANTHER" id="PTHR24220:SF685">
    <property type="entry name" value="ABC TRANSPORTER RELATED"/>
    <property type="match status" value="1"/>
</dbReference>